<gene>
    <name evidence="1" type="ORF">SCABRO_00126</name>
</gene>
<comment type="caution">
    <text evidence="1">The sequence shown here is derived from an EMBL/GenBank/DDBJ whole genome shotgun (WGS) entry which is preliminary data.</text>
</comment>
<organism evidence="1 2">
    <name type="scientific">Candidatus Scalindua brodae</name>
    <dbReference type="NCBI Taxonomy" id="237368"/>
    <lineage>
        <taxon>Bacteria</taxon>
        <taxon>Pseudomonadati</taxon>
        <taxon>Planctomycetota</taxon>
        <taxon>Candidatus Brocadiia</taxon>
        <taxon>Candidatus Brocadiales</taxon>
        <taxon>Candidatus Scalinduaceae</taxon>
        <taxon>Candidatus Scalindua</taxon>
    </lineage>
</organism>
<proteinExistence type="predicted"/>
<name>A0A0B0EQE5_9BACT</name>
<dbReference type="EMBL" id="JRYO01000015">
    <property type="protein sequence ID" value="KHE94106.1"/>
    <property type="molecule type" value="Genomic_DNA"/>
</dbReference>
<dbReference type="Proteomes" id="UP000030652">
    <property type="component" value="Unassembled WGS sequence"/>
</dbReference>
<evidence type="ECO:0000313" key="2">
    <source>
        <dbReference type="Proteomes" id="UP000030652"/>
    </source>
</evidence>
<sequence>MAVTCNVAGKEITKNGFDYHLKLWLKDFIVQDCSHSDTYRERFGLDCCNSHKYKGQDIRELLKEY</sequence>
<evidence type="ECO:0000313" key="1">
    <source>
        <dbReference type="EMBL" id="KHE94106.1"/>
    </source>
</evidence>
<reference evidence="1 2" key="1">
    <citation type="submission" date="2014-10" db="EMBL/GenBank/DDBJ databases">
        <title>Draft genome of anammox bacterium scalindua brodae, obtained using differential coverage binning of sequence data from two enrichment reactors.</title>
        <authorList>
            <person name="Speth D.R."/>
            <person name="Russ L."/>
            <person name="Kartal B."/>
            <person name="Op den Camp H.J."/>
            <person name="Dutilh B.E."/>
            <person name="Jetten M.S."/>
        </authorList>
    </citation>
    <scope>NUCLEOTIDE SEQUENCE [LARGE SCALE GENOMIC DNA]</scope>
    <source>
        <strain evidence="1">RU1</strain>
    </source>
</reference>
<dbReference type="AlphaFoldDB" id="A0A0B0EQE5"/>
<protein>
    <submittedName>
        <fullName evidence="1">Uncharacterized protein</fullName>
    </submittedName>
</protein>
<accession>A0A0B0EQE5</accession>